<dbReference type="Pfam" id="PF23635">
    <property type="entry name" value="Beta-prop_AT5G49610-like"/>
    <property type="match status" value="1"/>
</dbReference>
<dbReference type="Gene3D" id="1.20.1280.50">
    <property type="match status" value="1"/>
</dbReference>
<evidence type="ECO:0000259" key="2">
    <source>
        <dbReference type="Pfam" id="PF23635"/>
    </source>
</evidence>
<dbReference type="InterPro" id="IPR056594">
    <property type="entry name" value="AT5G49610-like_b-prop"/>
</dbReference>
<evidence type="ECO:0008006" key="5">
    <source>
        <dbReference type="Google" id="ProtNLM"/>
    </source>
</evidence>
<sequence length="299" mass="33545">MAEVLGNGDLLHVILLRLGFPTCLVRAAAVCRRWLRLASDPAFVRRFRKLHPPHLLGFYLVTYCDRPFPRFVPLPQHPELAAVIHRGSFGLGQEVVSDCSSGHLVLSLNSGFAVRRPLQPGRGTIALPKLLPPAVQGSDSVYSRDVFLTVGDGGSMSYTAVTLMCSGLRLKVHISKLQGEAWCDGRSFDLIELPQRRARWNKLGLIACGKLYMFGHLADPSWPPGVSVHVDVVGDNAKFVFLRIHSEVFYMCMCTRTVKKVYDLTQDYRQTWYLFGVHPFMMVCAPTFPVLKHVHDQED</sequence>
<organism evidence="3 4">
    <name type="scientific">Miscanthus lutarioriparius</name>
    <dbReference type="NCBI Taxonomy" id="422564"/>
    <lineage>
        <taxon>Eukaryota</taxon>
        <taxon>Viridiplantae</taxon>
        <taxon>Streptophyta</taxon>
        <taxon>Embryophyta</taxon>
        <taxon>Tracheophyta</taxon>
        <taxon>Spermatophyta</taxon>
        <taxon>Magnoliopsida</taxon>
        <taxon>Liliopsida</taxon>
        <taxon>Poales</taxon>
        <taxon>Poaceae</taxon>
        <taxon>PACMAD clade</taxon>
        <taxon>Panicoideae</taxon>
        <taxon>Andropogonodae</taxon>
        <taxon>Andropogoneae</taxon>
        <taxon>Saccharinae</taxon>
        <taxon>Miscanthus</taxon>
    </lineage>
</organism>
<protein>
    <recommendedName>
        <fullName evidence="5">F-box domain-containing protein</fullName>
    </recommendedName>
</protein>
<dbReference type="EMBL" id="CAJGYO010000007">
    <property type="protein sequence ID" value="CAD6247271.1"/>
    <property type="molecule type" value="Genomic_DNA"/>
</dbReference>
<evidence type="ECO:0000259" key="1">
    <source>
        <dbReference type="Pfam" id="PF12937"/>
    </source>
</evidence>
<dbReference type="InterPro" id="IPR001810">
    <property type="entry name" value="F-box_dom"/>
</dbReference>
<dbReference type="PANTHER" id="PTHR33207">
    <property type="entry name" value="F-BOX DOMAIN CONTAINING PROTEIN-RELATED"/>
    <property type="match status" value="1"/>
</dbReference>
<accession>A0A811PRQ1</accession>
<dbReference type="Proteomes" id="UP000604825">
    <property type="component" value="Unassembled WGS sequence"/>
</dbReference>
<name>A0A811PRQ1_9POAL</name>
<proteinExistence type="predicted"/>
<dbReference type="OrthoDB" id="683445at2759"/>
<dbReference type="InterPro" id="IPR036047">
    <property type="entry name" value="F-box-like_dom_sf"/>
</dbReference>
<dbReference type="AlphaFoldDB" id="A0A811PRQ1"/>
<feature type="domain" description="F-box" evidence="1">
    <location>
        <begin position="10"/>
        <end position="47"/>
    </location>
</feature>
<feature type="domain" description="F-box protein AT5G49610-like beta-propeller" evidence="2">
    <location>
        <begin position="96"/>
        <end position="216"/>
    </location>
</feature>
<gene>
    <name evidence="3" type="ORF">NCGR_LOCUS31482</name>
</gene>
<comment type="caution">
    <text evidence="3">The sequence shown here is derived from an EMBL/GenBank/DDBJ whole genome shotgun (WGS) entry which is preliminary data.</text>
</comment>
<keyword evidence="4" id="KW-1185">Reference proteome</keyword>
<reference evidence="3" key="1">
    <citation type="submission" date="2020-10" db="EMBL/GenBank/DDBJ databases">
        <authorList>
            <person name="Han B."/>
            <person name="Lu T."/>
            <person name="Zhao Q."/>
            <person name="Huang X."/>
            <person name="Zhao Y."/>
        </authorList>
    </citation>
    <scope>NUCLEOTIDE SEQUENCE</scope>
</reference>
<dbReference type="Pfam" id="PF12937">
    <property type="entry name" value="F-box-like"/>
    <property type="match status" value="1"/>
</dbReference>
<evidence type="ECO:0000313" key="4">
    <source>
        <dbReference type="Proteomes" id="UP000604825"/>
    </source>
</evidence>
<evidence type="ECO:0000313" key="3">
    <source>
        <dbReference type="EMBL" id="CAD6247271.1"/>
    </source>
</evidence>
<dbReference type="SUPFAM" id="SSF81383">
    <property type="entry name" value="F-box domain"/>
    <property type="match status" value="1"/>
</dbReference>